<sequence length="508" mass="56608">MSSSTDVYYDTQERLEAERAELASRSRLYRFGVNSWTQIVLVSVICFCLPGMYNAISGMGGSGQLDPTIASNAAVALLSVGAATAIWVGQPVFDLIGVRSIILGGWTYALYTGSLLNYNRHHNGAFVIASGALLGLGASLLWITQGAIMLSYPLPHQKGRSIALFWTIFNLGGAIGSFISFGLNYHRTKAGTVTDATYVAYMVIMLIGWAGCFLLLPPHLVRRSDGTRAAPLPSEVKDNSPWWTKFVRVAVRETKHIIALKDEWRIWFLIPMCFAANWFYSYQQNIVNGMNFTLRTRSLNSALYWGAQMFGGVAIGFLLDMPWFTRPKRALIGWAFVFVTGNAIMGGGLAFQNWFEAHTPMRIDFDQPKLYVGPCFLYIFYGMFDAFWQGYTYWLLGALCNIPKEAARFVAVYKTMQCVGGAVAYRLTANHLAPRKQFISNWCVIAICLVVALPTVLAITEPTPQEALGDFLREDEDRPGAKNKQEAAHRHDEVVSEKTMNEHRVVEA</sequence>
<evidence type="ECO:0000256" key="6">
    <source>
        <dbReference type="SAM" id="Phobius"/>
    </source>
</evidence>
<dbReference type="GO" id="GO:0022857">
    <property type="term" value="F:transmembrane transporter activity"/>
    <property type="evidence" value="ECO:0007669"/>
    <property type="project" value="InterPro"/>
</dbReference>
<keyword evidence="8" id="KW-1185">Reference proteome</keyword>
<protein>
    <submittedName>
        <fullName evidence="7">Major facilitator superfamily domain-containing protein</fullName>
    </submittedName>
</protein>
<dbReference type="Pfam" id="PF07690">
    <property type="entry name" value="MFS_1"/>
    <property type="match status" value="1"/>
</dbReference>
<feature type="transmembrane region" description="Helical" evidence="6">
    <location>
        <begin position="264"/>
        <end position="282"/>
    </location>
</feature>
<feature type="compositionally biased region" description="Basic and acidic residues" evidence="5">
    <location>
        <begin position="471"/>
        <end position="508"/>
    </location>
</feature>
<evidence type="ECO:0000313" key="8">
    <source>
        <dbReference type="Proteomes" id="UP001182556"/>
    </source>
</evidence>
<evidence type="ECO:0000256" key="3">
    <source>
        <dbReference type="ARBA" id="ARBA00022989"/>
    </source>
</evidence>
<feature type="transmembrane region" description="Helical" evidence="6">
    <location>
        <begin position="198"/>
        <end position="216"/>
    </location>
</feature>
<name>A0AAD9FQ44_PAPLA</name>
<feature type="transmembrane region" description="Helical" evidence="6">
    <location>
        <begin position="331"/>
        <end position="351"/>
    </location>
</feature>
<comment type="caution">
    <text evidence="7">The sequence shown here is derived from an EMBL/GenBank/DDBJ whole genome shotgun (WGS) entry which is preliminary data.</text>
</comment>
<dbReference type="PANTHER" id="PTHR23294">
    <property type="entry name" value="ET TRANSLATION PRODUCT-RELATED"/>
    <property type="match status" value="1"/>
</dbReference>
<feature type="transmembrane region" description="Helical" evidence="6">
    <location>
        <begin position="124"/>
        <end position="143"/>
    </location>
</feature>
<feature type="transmembrane region" description="Helical" evidence="6">
    <location>
        <begin position="302"/>
        <end position="319"/>
    </location>
</feature>
<dbReference type="EMBL" id="JAODAN010000005">
    <property type="protein sequence ID" value="KAK1923923.1"/>
    <property type="molecule type" value="Genomic_DNA"/>
</dbReference>
<feature type="transmembrane region" description="Helical" evidence="6">
    <location>
        <begin position="371"/>
        <end position="394"/>
    </location>
</feature>
<reference evidence="7" key="1">
    <citation type="submission" date="2023-02" db="EMBL/GenBank/DDBJ databases">
        <title>Identification and recombinant expression of a fungal hydrolase from Papiliotrema laurentii that hydrolyzes apple cutin and clears colloidal polyester polyurethane.</title>
        <authorList>
            <consortium name="DOE Joint Genome Institute"/>
            <person name="Roman V.A."/>
            <person name="Bojanowski C."/>
            <person name="Crable B.R."/>
            <person name="Wagner D.N."/>
            <person name="Hung C.S."/>
            <person name="Nadeau L.J."/>
            <person name="Schratz L."/>
            <person name="Haridas S."/>
            <person name="Pangilinan J."/>
            <person name="Lipzen A."/>
            <person name="Na H."/>
            <person name="Yan M."/>
            <person name="Ng V."/>
            <person name="Grigoriev I.V."/>
            <person name="Spatafora J.W."/>
            <person name="Barlow D."/>
            <person name="Biffinger J."/>
            <person name="Kelley-Loughnane N."/>
            <person name="Varaljay V.A."/>
            <person name="Crookes-Goodson W.J."/>
        </authorList>
    </citation>
    <scope>NUCLEOTIDE SEQUENCE</scope>
    <source>
        <strain evidence="7">5307AH</strain>
    </source>
</reference>
<evidence type="ECO:0000256" key="5">
    <source>
        <dbReference type="SAM" id="MobiDB-lite"/>
    </source>
</evidence>
<feature type="transmembrane region" description="Helical" evidence="6">
    <location>
        <begin position="406"/>
        <end position="427"/>
    </location>
</feature>
<dbReference type="Proteomes" id="UP001182556">
    <property type="component" value="Unassembled WGS sequence"/>
</dbReference>
<evidence type="ECO:0000256" key="1">
    <source>
        <dbReference type="ARBA" id="ARBA00004141"/>
    </source>
</evidence>
<dbReference type="GO" id="GO:0016020">
    <property type="term" value="C:membrane"/>
    <property type="evidence" value="ECO:0007669"/>
    <property type="project" value="UniProtKB-SubCell"/>
</dbReference>
<keyword evidence="2 6" id="KW-0812">Transmembrane</keyword>
<evidence type="ECO:0000313" key="7">
    <source>
        <dbReference type="EMBL" id="KAK1923923.1"/>
    </source>
</evidence>
<dbReference type="Gene3D" id="1.20.1250.20">
    <property type="entry name" value="MFS general substrate transporter like domains"/>
    <property type="match status" value="2"/>
</dbReference>
<feature type="transmembrane region" description="Helical" evidence="6">
    <location>
        <begin position="35"/>
        <end position="56"/>
    </location>
</feature>
<dbReference type="InterPro" id="IPR011701">
    <property type="entry name" value="MFS"/>
</dbReference>
<dbReference type="PANTHER" id="PTHR23294:SF55">
    <property type="entry name" value="TRANSPORTER, PUTATIVE (AFU_ORTHOLOGUE AFUA_1G17480)-RELATED"/>
    <property type="match status" value="1"/>
</dbReference>
<dbReference type="AlphaFoldDB" id="A0AAD9FQ44"/>
<organism evidence="7 8">
    <name type="scientific">Papiliotrema laurentii</name>
    <name type="common">Cryptococcus laurentii</name>
    <dbReference type="NCBI Taxonomy" id="5418"/>
    <lineage>
        <taxon>Eukaryota</taxon>
        <taxon>Fungi</taxon>
        <taxon>Dikarya</taxon>
        <taxon>Basidiomycota</taxon>
        <taxon>Agaricomycotina</taxon>
        <taxon>Tremellomycetes</taxon>
        <taxon>Tremellales</taxon>
        <taxon>Rhynchogastremaceae</taxon>
        <taxon>Papiliotrema</taxon>
    </lineage>
</organism>
<keyword evidence="3 6" id="KW-1133">Transmembrane helix</keyword>
<accession>A0AAD9FQ44</accession>
<keyword evidence="4 6" id="KW-0472">Membrane</keyword>
<dbReference type="SUPFAM" id="SSF103473">
    <property type="entry name" value="MFS general substrate transporter"/>
    <property type="match status" value="1"/>
</dbReference>
<dbReference type="InterPro" id="IPR051617">
    <property type="entry name" value="UNC-93-like_regulator"/>
</dbReference>
<feature type="transmembrane region" description="Helical" evidence="6">
    <location>
        <begin position="163"/>
        <end position="186"/>
    </location>
</feature>
<feature type="region of interest" description="Disordered" evidence="5">
    <location>
        <begin position="470"/>
        <end position="508"/>
    </location>
</feature>
<feature type="transmembrane region" description="Helical" evidence="6">
    <location>
        <begin position="439"/>
        <end position="459"/>
    </location>
</feature>
<feature type="transmembrane region" description="Helical" evidence="6">
    <location>
        <begin position="68"/>
        <end position="88"/>
    </location>
</feature>
<comment type="subcellular location">
    <subcellularLocation>
        <location evidence="1">Membrane</location>
        <topology evidence="1">Multi-pass membrane protein</topology>
    </subcellularLocation>
</comment>
<feature type="transmembrane region" description="Helical" evidence="6">
    <location>
        <begin position="100"/>
        <end position="118"/>
    </location>
</feature>
<evidence type="ECO:0000256" key="4">
    <source>
        <dbReference type="ARBA" id="ARBA00023136"/>
    </source>
</evidence>
<proteinExistence type="predicted"/>
<evidence type="ECO:0000256" key="2">
    <source>
        <dbReference type="ARBA" id="ARBA00022692"/>
    </source>
</evidence>
<gene>
    <name evidence="7" type="ORF">DB88DRAFT_546027</name>
</gene>
<dbReference type="InterPro" id="IPR036259">
    <property type="entry name" value="MFS_trans_sf"/>
</dbReference>